<keyword evidence="1" id="KW-0805">Transcription regulation</keyword>
<dbReference type="SMART" id="SM00345">
    <property type="entry name" value="HTH_GNTR"/>
    <property type="match status" value="1"/>
</dbReference>
<evidence type="ECO:0000256" key="2">
    <source>
        <dbReference type="ARBA" id="ARBA00023125"/>
    </source>
</evidence>
<dbReference type="GO" id="GO:0003700">
    <property type="term" value="F:DNA-binding transcription factor activity"/>
    <property type="evidence" value="ECO:0007669"/>
    <property type="project" value="InterPro"/>
</dbReference>
<dbReference type="PRINTS" id="PR00035">
    <property type="entry name" value="HTHGNTR"/>
</dbReference>
<dbReference type="Gene3D" id="1.20.120.530">
    <property type="entry name" value="GntR ligand-binding domain-like"/>
    <property type="match status" value="1"/>
</dbReference>
<evidence type="ECO:0000256" key="1">
    <source>
        <dbReference type="ARBA" id="ARBA00023015"/>
    </source>
</evidence>
<dbReference type="Proteomes" id="UP000191988">
    <property type="component" value="Unassembled WGS sequence"/>
</dbReference>
<dbReference type="SUPFAM" id="SSF48008">
    <property type="entry name" value="GntR ligand-binding domain-like"/>
    <property type="match status" value="1"/>
</dbReference>
<sequence>MHNNLHTGMPVVNRLVFRYTGYENTGGYMPKIPVTGGTVPTMERLDLNRPVVDQIYSALKSAILSRELFPGQAVSENEIGQSFNSSRTPVREALSRLRDDGLIVTLPSRGTYVSRLSEKHIRSAQFIREALEVAAVCRLCQIGLTAEAELEIEHALTGQRAAMHRGDRKAFRVHDDQFHSALAAATGLERLETLLIREKAGLDRLRALAITDEAHMARLLSEHEAVYDAIKVGDEARATDGLRKHLRRVLGILSQVFENHQDYFE</sequence>
<dbReference type="SUPFAM" id="SSF46785">
    <property type="entry name" value="Winged helix' DNA-binding domain"/>
    <property type="match status" value="1"/>
</dbReference>
<evidence type="ECO:0000313" key="5">
    <source>
        <dbReference type="EMBL" id="CUX43605.1"/>
    </source>
</evidence>
<proteinExistence type="predicted"/>
<dbReference type="Pfam" id="PF07729">
    <property type="entry name" value="FCD"/>
    <property type="match status" value="1"/>
</dbReference>
<evidence type="ECO:0000256" key="3">
    <source>
        <dbReference type="ARBA" id="ARBA00023163"/>
    </source>
</evidence>
<dbReference type="InterPro" id="IPR036390">
    <property type="entry name" value="WH_DNA-bd_sf"/>
</dbReference>
<dbReference type="InterPro" id="IPR011711">
    <property type="entry name" value="GntR_C"/>
</dbReference>
<dbReference type="PROSITE" id="PS50949">
    <property type="entry name" value="HTH_GNTR"/>
    <property type="match status" value="1"/>
</dbReference>
<gene>
    <name evidence="5" type="ORF">AGR3A_Lc110046</name>
</gene>
<dbReference type="Gene3D" id="1.10.10.10">
    <property type="entry name" value="Winged helix-like DNA-binding domain superfamily/Winged helix DNA-binding domain"/>
    <property type="match status" value="1"/>
</dbReference>
<dbReference type="PANTHER" id="PTHR43537">
    <property type="entry name" value="TRANSCRIPTIONAL REGULATOR, GNTR FAMILY"/>
    <property type="match status" value="1"/>
</dbReference>
<dbReference type="InterPro" id="IPR000524">
    <property type="entry name" value="Tscrpt_reg_HTH_GntR"/>
</dbReference>
<protein>
    <submittedName>
        <fullName evidence="5">GntR family transcriptional regulator</fullName>
    </submittedName>
</protein>
<dbReference type="Pfam" id="PF00392">
    <property type="entry name" value="GntR"/>
    <property type="match status" value="1"/>
</dbReference>
<keyword evidence="6" id="KW-1185">Reference proteome</keyword>
<feature type="domain" description="HTH gntR-type" evidence="4">
    <location>
        <begin position="49"/>
        <end position="116"/>
    </location>
</feature>
<keyword evidence="3" id="KW-0804">Transcription</keyword>
<evidence type="ECO:0000313" key="6">
    <source>
        <dbReference type="Proteomes" id="UP000191988"/>
    </source>
</evidence>
<keyword evidence="2" id="KW-0238">DNA-binding</keyword>
<organism evidence="5 6">
    <name type="scientific">Agrobacterium tomkonis CFBP 6623</name>
    <dbReference type="NCBI Taxonomy" id="1183432"/>
    <lineage>
        <taxon>Bacteria</taxon>
        <taxon>Pseudomonadati</taxon>
        <taxon>Pseudomonadota</taxon>
        <taxon>Alphaproteobacteria</taxon>
        <taxon>Hyphomicrobiales</taxon>
        <taxon>Rhizobiaceae</taxon>
        <taxon>Rhizobium/Agrobacterium group</taxon>
        <taxon>Agrobacterium</taxon>
        <taxon>Agrobacterium tumefaciens complex</taxon>
    </lineage>
</organism>
<dbReference type="GO" id="GO:0003677">
    <property type="term" value="F:DNA binding"/>
    <property type="evidence" value="ECO:0007669"/>
    <property type="project" value="UniProtKB-KW"/>
</dbReference>
<dbReference type="STRING" id="1183432.AGR3A_Lc110046"/>
<reference evidence="6" key="1">
    <citation type="submission" date="2016-01" db="EMBL/GenBank/DDBJ databases">
        <authorList>
            <person name="Regsiter A."/>
            <person name="william w."/>
        </authorList>
    </citation>
    <scope>NUCLEOTIDE SEQUENCE [LARGE SCALE GENOMIC DNA]</scope>
    <source>
        <strain evidence="6">CFBP 6623</strain>
    </source>
</reference>
<dbReference type="SMART" id="SM00895">
    <property type="entry name" value="FCD"/>
    <property type="match status" value="1"/>
</dbReference>
<dbReference type="PANTHER" id="PTHR43537:SF45">
    <property type="entry name" value="GNTR FAMILY REGULATORY PROTEIN"/>
    <property type="match status" value="1"/>
</dbReference>
<dbReference type="AlphaFoldDB" id="A0A1S7QXI8"/>
<dbReference type="InterPro" id="IPR008920">
    <property type="entry name" value="TF_FadR/GntR_C"/>
</dbReference>
<dbReference type="EMBL" id="FBWK01000047">
    <property type="protein sequence ID" value="CUX43605.1"/>
    <property type="molecule type" value="Genomic_DNA"/>
</dbReference>
<evidence type="ECO:0000259" key="4">
    <source>
        <dbReference type="PROSITE" id="PS50949"/>
    </source>
</evidence>
<name>A0A1S7QXI8_9HYPH</name>
<dbReference type="CDD" id="cd07377">
    <property type="entry name" value="WHTH_GntR"/>
    <property type="match status" value="1"/>
</dbReference>
<dbReference type="InterPro" id="IPR036388">
    <property type="entry name" value="WH-like_DNA-bd_sf"/>
</dbReference>
<accession>A0A1S7QXI8</accession>